<feature type="chain" id="PRO_5021716867" evidence="5">
    <location>
        <begin position="25"/>
        <end position="804"/>
    </location>
</feature>
<evidence type="ECO:0000256" key="1">
    <source>
        <dbReference type="ARBA" id="ARBA00022723"/>
    </source>
</evidence>
<dbReference type="RefSeq" id="WP_144998243.1">
    <property type="nucleotide sequence ID" value="NZ_CP036281.1"/>
</dbReference>
<dbReference type="InterPro" id="IPR022655">
    <property type="entry name" value="DUF1553"/>
</dbReference>
<evidence type="ECO:0000256" key="4">
    <source>
        <dbReference type="SAM" id="Coils"/>
    </source>
</evidence>
<evidence type="ECO:0000313" key="8">
    <source>
        <dbReference type="Proteomes" id="UP000317178"/>
    </source>
</evidence>
<dbReference type="GO" id="GO:0009055">
    <property type="term" value="F:electron transfer activity"/>
    <property type="evidence" value="ECO:0007669"/>
    <property type="project" value="InterPro"/>
</dbReference>
<sequence precursor="true">MHLLFKTLFLLGGFLLAAIPAAIADELPVRTPDEQKGIDFFESRIRPVLSKHCYECHAADSEKVLGGLLLDSREAMQMGGDSGPAVIPGDTDESLILGALRHENFEMPPTEKLPENVIADFEAWIKMGAPDPRDGKPATVQPSIDLEQGREFWSFQPIIESAVPQLENDDWAESKIDLFILAQLQSADIEPVGDASRASLIRRVSYALTGLPPTAEEVLSFLEDPRPTPEALAERIDIGLASSHFGERWGRHWLDVVRFAESSGGGRSLMFKEAWRFRDYVIESFNNDKPINHLIREHIAGDLLPADNVEQAADQLIATGFMTLGPTNYEQQDKTLLRMDLIDEQIDTTGRAFMGMTLNCARCHDHKFDPIPTKDYYALAGIFGSTEVLTFANVSGFVTRQLPVLPEQQVEIDELKMRREETRQQLKQAESALKQAKNDPSSQSNLAELNAEVERLKKVDRQVTNQLRPILAYAMSVNEVAEPRDGHLHIRGSAHNVGPVVERGFLSVIPSSEEYRARINDQQSGRLELADWIVDEQNPLTARVYVNRIWQHLLGEGLVRTPDNFGLTGQIPSHPELLDYLASRFMQEGWSTKQLVREIMLSHVYRIATEHDPHPAQVDSENRLLWRAHKKRLDAEAIRDTLLFLSGELDLKPGGFTIRHFTTYDYGYEFDTVRRSVYVPVFRNAMLDLFEAFDVANPNLVVGRRSSSTLPTQSLYLMNSPFMREQAELTAKRLLSQELPNDETRLEDIYLQALGRMPTENERQLALEYLRQFQGTEENIDDDVEGWTSLCHSLFCSLDFLFLN</sequence>
<evidence type="ECO:0000259" key="6">
    <source>
        <dbReference type="PROSITE" id="PS51007"/>
    </source>
</evidence>
<dbReference type="EMBL" id="CP036281">
    <property type="protein sequence ID" value="QDU82240.1"/>
    <property type="molecule type" value="Genomic_DNA"/>
</dbReference>
<keyword evidence="3" id="KW-0349">Heme</keyword>
<dbReference type="InterPro" id="IPR011429">
    <property type="entry name" value="Cyt_c_Planctomycete-type"/>
</dbReference>
<evidence type="ECO:0000256" key="3">
    <source>
        <dbReference type="PROSITE-ProRule" id="PRU00433"/>
    </source>
</evidence>
<feature type="coiled-coil region" evidence="4">
    <location>
        <begin position="405"/>
        <end position="466"/>
    </location>
</feature>
<dbReference type="PROSITE" id="PS51007">
    <property type="entry name" value="CYTC"/>
    <property type="match status" value="1"/>
</dbReference>
<protein>
    <submittedName>
        <fullName evidence="7">Planctomycete cytochrome C</fullName>
    </submittedName>
</protein>
<feature type="domain" description="Cytochrome c" evidence="6">
    <location>
        <begin position="32"/>
        <end position="183"/>
    </location>
</feature>
<feature type="signal peptide" evidence="5">
    <location>
        <begin position="1"/>
        <end position="24"/>
    </location>
</feature>
<dbReference type="Pfam" id="PF07635">
    <property type="entry name" value="PSCyt1"/>
    <property type="match status" value="1"/>
</dbReference>
<dbReference type="KEGG" id="plon:Pla110_39950"/>
<proteinExistence type="predicted"/>
<keyword evidence="8" id="KW-1185">Reference proteome</keyword>
<dbReference type="InterPro" id="IPR009056">
    <property type="entry name" value="Cyt_c-like_dom"/>
</dbReference>
<reference evidence="7 8" key="1">
    <citation type="submission" date="2019-02" db="EMBL/GenBank/DDBJ databases">
        <title>Deep-cultivation of Planctomycetes and their phenomic and genomic characterization uncovers novel biology.</title>
        <authorList>
            <person name="Wiegand S."/>
            <person name="Jogler M."/>
            <person name="Boedeker C."/>
            <person name="Pinto D."/>
            <person name="Vollmers J."/>
            <person name="Rivas-Marin E."/>
            <person name="Kohn T."/>
            <person name="Peeters S.H."/>
            <person name="Heuer A."/>
            <person name="Rast P."/>
            <person name="Oberbeckmann S."/>
            <person name="Bunk B."/>
            <person name="Jeske O."/>
            <person name="Meyerdierks A."/>
            <person name="Storesund J.E."/>
            <person name="Kallscheuer N."/>
            <person name="Luecker S."/>
            <person name="Lage O.M."/>
            <person name="Pohl T."/>
            <person name="Merkel B.J."/>
            <person name="Hornburger P."/>
            <person name="Mueller R.-W."/>
            <person name="Bruemmer F."/>
            <person name="Labrenz M."/>
            <person name="Spormann A.M."/>
            <person name="Op den Camp H."/>
            <person name="Overmann J."/>
            <person name="Amann R."/>
            <person name="Jetten M.S.M."/>
            <person name="Mascher T."/>
            <person name="Medema M.H."/>
            <person name="Devos D.P."/>
            <person name="Kaster A.-K."/>
            <person name="Ovreas L."/>
            <person name="Rohde M."/>
            <person name="Galperin M.Y."/>
            <person name="Jogler C."/>
        </authorList>
    </citation>
    <scope>NUCLEOTIDE SEQUENCE [LARGE SCALE GENOMIC DNA]</scope>
    <source>
        <strain evidence="7 8">Pla110</strain>
    </source>
</reference>
<evidence type="ECO:0000256" key="2">
    <source>
        <dbReference type="ARBA" id="ARBA00023004"/>
    </source>
</evidence>
<dbReference type="OrthoDB" id="127107at2"/>
<dbReference type="GO" id="GO:0046872">
    <property type="term" value="F:metal ion binding"/>
    <property type="evidence" value="ECO:0007669"/>
    <property type="project" value="UniProtKB-KW"/>
</dbReference>
<accession>A0A518CSP8</accession>
<dbReference type="PANTHER" id="PTHR35889">
    <property type="entry name" value="CYCLOINULO-OLIGOSACCHARIDE FRUCTANOTRANSFERASE-RELATED"/>
    <property type="match status" value="1"/>
</dbReference>
<evidence type="ECO:0000256" key="5">
    <source>
        <dbReference type="SAM" id="SignalP"/>
    </source>
</evidence>
<dbReference type="Proteomes" id="UP000317178">
    <property type="component" value="Chromosome"/>
</dbReference>
<organism evidence="7 8">
    <name type="scientific">Polystyrenella longa</name>
    <dbReference type="NCBI Taxonomy" id="2528007"/>
    <lineage>
        <taxon>Bacteria</taxon>
        <taxon>Pseudomonadati</taxon>
        <taxon>Planctomycetota</taxon>
        <taxon>Planctomycetia</taxon>
        <taxon>Planctomycetales</taxon>
        <taxon>Planctomycetaceae</taxon>
        <taxon>Polystyrenella</taxon>
    </lineage>
</organism>
<keyword evidence="2 3" id="KW-0408">Iron</keyword>
<name>A0A518CSP8_9PLAN</name>
<gene>
    <name evidence="7" type="ORF">Pla110_39950</name>
</gene>
<dbReference type="InterPro" id="IPR011444">
    <property type="entry name" value="DUF1549"/>
</dbReference>
<keyword evidence="1 3" id="KW-0479">Metal-binding</keyword>
<dbReference type="PANTHER" id="PTHR35889:SF3">
    <property type="entry name" value="F-BOX DOMAIN-CONTAINING PROTEIN"/>
    <property type="match status" value="1"/>
</dbReference>
<keyword evidence="5" id="KW-0732">Signal</keyword>
<keyword evidence="4" id="KW-0175">Coiled coil</keyword>
<dbReference type="GO" id="GO:0020037">
    <property type="term" value="F:heme binding"/>
    <property type="evidence" value="ECO:0007669"/>
    <property type="project" value="InterPro"/>
</dbReference>
<dbReference type="AlphaFoldDB" id="A0A518CSP8"/>
<dbReference type="Pfam" id="PF07587">
    <property type="entry name" value="PSD1"/>
    <property type="match status" value="1"/>
</dbReference>
<dbReference type="Pfam" id="PF07583">
    <property type="entry name" value="PSCyt2"/>
    <property type="match status" value="1"/>
</dbReference>
<evidence type="ECO:0000313" key="7">
    <source>
        <dbReference type="EMBL" id="QDU82240.1"/>
    </source>
</evidence>